<feature type="compositionally biased region" description="Acidic residues" evidence="1">
    <location>
        <begin position="66"/>
        <end position="79"/>
    </location>
</feature>
<name>A0ABP0EKV8_9ASCO</name>
<protein>
    <submittedName>
        <fullName evidence="2">Uncharacterized protein</fullName>
    </submittedName>
</protein>
<organism evidence="2 3">
    <name type="scientific">[Candida] anglica</name>
    <dbReference type="NCBI Taxonomy" id="148631"/>
    <lineage>
        <taxon>Eukaryota</taxon>
        <taxon>Fungi</taxon>
        <taxon>Dikarya</taxon>
        <taxon>Ascomycota</taxon>
        <taxon>Saccharomycotina</taxon>
        <taxon>Pichiomycetes</taxon>
        <taxon>Debaryomycetaceae</taxon>
        <taxon>Kurtzmaniella</taxon>
    </lineage>
</organism>
<feature type="compositionally biased region" description="Polar residues" evidence="1">
    <location>
        <begin position="46"/>
        <end position="56"/>
    </location>
</feature>
<keyword evidence="3" id="KW-1185">Reference proteome</keyword>
<gene>
    <name evidence="2" type="ORF">CAAN4_H15478</name>
</gene>
<dbReference type="Pfam" id="PF10281">
    <property type="entry name" value="Ish1"/>
    <property type="match status" value="1"/>
</dbReference>
<sequence length="144" mass="15908">MSIQLKSTRNRKIKLAASAGAVLVGVTYVILTTFPHLKTSIYNIFTGTESQPSNDNEPIELRDSDESNYEESDYDSESEAEVRPEVEVEASNGSIDVSESLVNVEKWSDDNLKSWLSEKDITPPSNASHNNLVSLVNSIKENST</sequence>
<proteinExistence type="predicted"/>
<evidence type="ECO:0000313" key="3">
    <source>
        <dbReference type="Proteomes" id="UP001497600"/>
    </source>
</evidence>
<feature type="region of interest" description="Disordered" evidence="1">
    <location>
        <begin position="46"/>
        <end position="94"/>
    </location>
</feature>
<dbReference type="EMBL" id="OZ004260">
    <property type="protein sequence ID" value="CAK7921539.1"/>
    <property type="molecule type" value="Genomic_DNA"/>
</dbReference>
<reference evidence="2 3" key="1">
    <citation type="submission" date="2024-01" db="EMBL/GenBank/DDBJ databases">
        <authorList>
            <consortium name="Genoscope - CEA"/>
            <person name="William W."/>
        </authorList>
    </citation>
    <scope>NUCLEOTIDE SEQUENCE [LARGE SCALE GENOMIC DNA]</scope>
    <source>
        <strain evidence="2 3">29B2s-10</strain>
    </source>
</reference>
<dbReference type="InterPro" id="IPR018803">
    <property type="entry name" value="Ish1/Msc1-like"/>
</dbReference>
<accession>A0ABP0EKV8</accession>
<dbReference type="Proteomes" id="UP001497600">
    <property type="component" value="Chromosome H"/>
</dbReference>
<evidence type="ECO:0000313" key="2">
    <source>
        <dbReference type="EMBL" id="CAK7921539.1"/>
    </source>
</evidence>
<evidence type="ECO:0000256" key="1">
    <source>
        <dbReference type="SAM" id="MobiDB-lite"/>
    </source>
</evidence>